<dbReference type="InterPro" id="IPR012338">
    <property type="entry name" value="Beta-lactam/transpept-like"/>
</dbReference>
<gene>
    <name evidence="3" type="ORF">D0817_22600</name>
</gene>
<dbReference type="RefSeq" id="WP_127340559.1">
    <property type="nucleotide sequence ID" value="NZ_QWDM01000020.1"/>
</dbReference>
<dbReference type="EMBL" id="QWDM01000020">
    <property type="protein sequence ID" value="RUT68119.1"/>
    <property type="molecule type" value="Genomic_DNA"/>
</dbReference>
<dbReference type="InterPro" id="IPR013783">
    <property type="entry name" value="Ig-like_fold"/>
</dbReference>
<dbReference type="InterPro" id="IPR050491">
    <property type="entry name" value="AmpC-like"/>
</dbReference>
<evidence type="ECO:0000313" key="4">
    <source>
        <dbReference type="Proteomes" id="UP000288102"/>
    </source>
</evidence>
<dbReference type="PANTHER" id="PTHR46825:SF9">
    <property type="entry name" value="BETA-LACTAMASE-RELATED DOMAIN-CONTAINING PROTEIN"/>
    <property type="match status" value="1"/>
</dbReference>
<evidence type="ECO:0000256" key="1">
    <source>
        <dbReference type="SAM" id="SignalP"/>
    </source>
</evidence>
<reference evidence="4" key="1">
    <citation type="journal article" date="2019" name="Syst. Appl. Microbiol.">
        <title>Flavobacterium circumlabens sp. nov. and Flavobacterium cupreum sp. nov., two psychrotrophic species isolated from Antarctic environmental samples.</title>
        <authorList>
            <person name="Kralova S."/>
            <person name="Busse H.-J."/>
            <person name="Svec P."/>
            <person name="Maslanova I."/>
            <person name="Stankova E."/>
            <person name="Bartak M."/>
            <person name="Sedlacek I."/>
        </authorList>
    </citation>
    <scope>NUCLEOTIDE SEQUENCE [LARGE SCALE GENOMIC DNA]</scope>
    <source>
        <strain evidence="4">CCM 8825</strain>
    </source>
</reference>
<dbReference type="OrthoDB" id="9793489at2"/>
<keyword evidence="1" id="KW-0732">Signal</keyword>
<dbReference type="Pfam" id="PF00144">
    <property type="entry name" value="Beta-lactamase"/>
    <property type="match status" value="1"/>
</dbReference>
<dbReference type="CDD" id="cd02859">
    <property type="entry name" value="E_set_AMPKbeta_like_N"/>
    <property type="match status" value="1"/>
</dbReference>
<proteinExistence type="predicted"/>
<name>A0A434A150_9FLAO</name>
<dbReference type="AlphaFoldDB" id="A0A434A150"/>
<dbReference type="SUPFAM" id="SSF56601">
    <property type="entry name" value="beta-lactamase/transpeptidase-like"/>
    <property type="match status" value="1"/>
</dbReference>
<dbReference type="InterPro" id="IPR001466">
    <property type="entry name" value="Beta-lactam-related"/>
</dbReference>
<feature type="signal peptide" evidence="1">
    <location>
        <begin position="1"/>
        <end position="18"/>
    </location>
</feature>
<comment type="caution">
    <text evidence="3">The sequence shown here is derived from an EMBL/GenBank/DDBJ whole genome shotgun (WGS) entry which is preliminary data.</text>
</comment>
<protein>
    <recommendedName>
        <fullName evidence="2">Beta-lactamase-related domain-containing protein</fullName>
    </recommendedName>
</protein>
<organism evidence="3 4">
    <name type="scientific">Flavobacterium cupreum</name>
    <dbReference type="NCBI Taxonomy" id="2133766"/>
    <lineage>
        <taxon>Bacteria</taxon>
        <taxon>Pseudomonadati</taxon>
        <taxon>Bacteroidota</taxon>
        <taxon>Flavobacteriia</taxon>
        <taxon>Flavobacteriales</taxon>
        <taxon>Flavobacteriaceae</taxon>
        <taxon>Flavobacterium</taxon>
    </lineage>
</organism>
<evidence type="ECO:0000313" key="3">
    <source>
        <dbReference type="EMBL" id="RUT68119.1"/>
    </source>
</evidence>
<feature type="domain" description="Beta-lactamase-related" evidence="2">
    <location>
        <begin position="38"/>
        <end position="365"/>
    </location>
</feature>
<dbReference type="Gene3D" id="3.40.710.10">
    <property type="entry name" value="DD-peptidase/beta-lactamase superfamily"/>
    <property type="match status" value="1"/>
</dbReference>
<accession>A0A434A150</accession>
<dbReference type="Proteomes" id="UP000288102">
    <property type="component" value="Unassembled WGS sequence"/>
</dbReference>
<evidence type="ECO:0000259" key="2">
    <source>
        <dbReference type="Pfam" id="PF00144"/>
    </source>
</evidence>
<dbReference type="SUPFAM" id="SSF81296">
    <property type="entry name" value="E set domains"/>
    <property type="match status" value="1"/>
</dbReference>
<feature type="chain" id="PRO_5019038624" description="Beta-lactamase-related domain-containing protein" evidence="1">
    <location>
        <begin position="19"/>
        <end position="481"/>
    </location>
</feature>
<dbReference type="Gene3D" id="2.60.40.10">
    <property type="entry name" value="Immunoglobulins"/>
    <property type="match status" value="1"/>
</dbReference>
<dbReference type="PANTHER" id="PTHR46825">
    <property type="entry name" value="D-ALANYL-D-ALANINE-CARBOXYPEPTIDASE/ENDOPEPTIDASE AMPH"/>
    <property type="match status" value="1"/>
</dbReference>
<sequence length="481" mass="53911">MKKIVCILFLILCFSGKAQQKSEALTEKEILFLMDKSAADLLKEAKANSVSVGVVKDGKTYTKHYGEIDKGKGNTATNATTFEVASITKLFTGLLVAQAVLEKKINLDDDIRKYITGDYPNLEYEGKAIRFRDLLSFRTGFSHDLPDNSEIRKNINDTSYLAFKRLDDSYNKATFFQGLHAMKLDTLPGKKFKYSNGSVQLTAHILENVYHKNYETLLKENIFDKLALNDTQLHLSPNTIIANGYNSKNILMPNLSDNLWGAAGGIKSTLGDLVKLLAFELDTKNKLAVESQRNLLDSETMWNGYFWDGIEVSGFGKNSWKHGGAFGTQNMFLVYPESKLGISVIVNVSDQNTSSAIGHAAAKLALALLPVKESQKGIYGYKIKGNSVQFTYEYNTFFNSDLVKSVSVAGSFNNWNTEDKNYQMIRKNKNTFELSVPVCNFKKDYPNTFKFVINKTGWVEAPENISNKENSGDKNLILKLY</sequence>
<dbReference type="InterPro" id="IPR014756">
    <property type="entry name" value="Ig_E-set"/>
</dbReference>
<keyword evidence="4" id="KW-1185">Reference proteome</keyword>